<protein>
    <recommendedName>
        <fullName evidence="5">Kinesin motor domain-containing protein</fullName>
    </recommendedName>
</protein>
<dbReference type="PANTHER" id="PTHR44573:SF4">
    <property type="entry name" value="2-METHYLENE-FURAN-3-ONE REDUCTASE-LIKE"/>
    <property type="match status" value="1"/>
</dbReference>
<dbReference type="InterPro" id="IPR001752">
    <property type="entry name" value="Kinesin_motor_dom"/>
</dbReference>
<dbReference type="CDD" id="cd05289">
    <property type="entry name" value="MDR_like_2"/>
    <property type="match status" value="1"/>
</dbReference>
<dbReference type="InterPro" id="IPR036961">
    <property type="entry name" value="Kinesin_motor_dom_sf"/>
</dbReference>
<dbReference type="Pfam" id="PF00225">
    <property type="entry name" value="Kinesin"/>
    <property type="match status" value="1"/>
</dbReference>
<dbReference type="InterPro" id="IPR036291">
    <property type="entry name" value="NAD(P)-bd_dom_sf"/>
</dbReference>
<accession>A0AA38LN55</accession>
<evidence type="ECO:0000259" key="5">
    <source>
        <dbReference type="PROSITE" id="PS50067"/>
    </source>
</evidence>
<dbReference type="SMART" id="SM00829">
    <property type="entry name" value="PKS_ER"/>
    <property type="match status" value="1"/>
</dbReference>
<keyword evidence="4" id="KW-0067">ATP-binding</keyword>
<reference evidence="6 7" key="1">
    <citation type="journal article" date="2021" name="Nat. Plants">
        <title>The Taxus genome provides insights into paclitaxel biosynthesis.</title>
        <authorList>
            <person name="Xiong X."/>
            <person name="Gou J."/>
            <person name="Liao Q."/>
            <person name="Li Y."/>
            <person name="Zhou Q."/>
            <person name="Bi G."/>
            <person name="Li C."/>
            <person name="Du R."/>
            <person name="Wang X."/>
            <person name="Sun T."/>
            <person name="Guo L."/>
            <person name="Liang H."/>
            <person name="Lu P."/>
            <person name="Wu Y."/>
            <person name="Zhang Z."/>
            <person name="Ro D.K."/>
            <person name="Shang Y."/>
            <person name="Huang S."/>
            <person name="Yan J."/>
        </authorList>
    </citation>
    <scope>NUCLEOTIDE SEQUENCE [LARGE SCALE GENOMIC DNA]</scope>
    <source>
        <strain evidence="6">Ta-2019</strain>
    </source>
</reference>
<name>A0AA38LN55_TAXCH</name>
<dbReference type="PROSITE" id="PS50067">
    <property type="entry name" value="KINESIN_MOTOR_2"/>
    <property type="match status" value="1"/>
</dbReference>
<comment type="similarity">
    <text evidence="4">Belongs to the TRAFAC class myosin-kinesin ATPase superfamily. Kinesin family.</text>
</comment>
<evidence type="ECO:0000256" key="1">
    <source>
        <dbReference type="ARBA" id="ARBA00010371"/>
    </source>
</evidence>
<dbReference type="GO" id="GO:0008017">
    <property type="term" value="F:microtubule binding"/>
    <property type="evidence" value="ECO:0007669"/>
    <property type="project" value="InterPro"/>
</dbReference>
<dbReference type="Pfam" id="PF00107">
    <property type="entry name" value="ADH_zinc_N"/>
    <property type="match status" value="1"/>
</dbReference>
<feature type="domain" description="Kinesin motor" evidence="5">
    <location>
        <begin position="1"/>
        <end position="81"/>
    </location>
</feature>
<evidence type="ECO:0000256" key="2">
    <source>
        <dbReference type="ARBA" id="ARBA00023002"/>
    </source>
</evidence>
<dbReference type="AlphaFoldDB" id="A0AA38LN55"/>
<feature type="binding site" evidence="4">
    <location>
        <begin position="9"/>
        <end position="16"/>
    </location>
    <ligand>
        <name>ATP</name>
        <dbReference type="ChEBI" id="CHEBI:30616"/>
    </ligand>
</feature>
<dbReference type="SUPFAM" id="SSF52540">
    <property type="entry name" value="P-loop containing nucleoside triphosphate hydrolases"/>
    <property type="match status" value="1"/>
</dbReference>
<dbReference type="GO" id="GO:0005524">
    <property type="term" value="F:ATP binding"/>
    <property type="evidence" value="ECO:0007669"/>
    <property type="project" value="UniProtKB-UniRule"/>
</dbReference>
<dbReference type="InterPro" id="IPR013154">
    <property type="entry name" value="ADH-like_N"/>
</dbReference>
<dbReference type="Pfam" id="PF08240">
    <property type="entry name" value="ADH_N"/>
    <property type="match status" value="1"/>
</dbReference>
<dbReference type="SUPFAM" id="SSF51735">
    <property type="entry name" value="NAD(P)-binding Rossmann-fold domains"/>
    <property type="match status" value="1"/>
</dbReference>
<comment type="similarity">
    <text evidence="1">Belongs to the zinc-containing alcohol dehydrogenase family. Quinone oxidoreductase subfamily.</text>
</comment>
<dbReference type="GO" id="GO:0007018">
    <property type="term" value="P:microtubule-based movement"/>
    <property type="evidence" value="ECO:0007669"/>
    <property type="project" value="InterPro"/>
</dbReference>
<dbReference type="GO" id="GO:0016628">
    <property type="term" value="F:oxidoreductase activity, acting on the CH-CH group of donors, NAD or NADP as acceptor"/>
    <property type="evidence" value="ECO:0007669"/>
    <property type="project" value="InterPro"/>
</dbReference>
<keyword evidence="7" id="KW-1185">Reference proteome</keyword>
<keyword evidence="3 4" id="KW-0505">Motor protein</keyword>
<dbReference type="PANTHER" id="PTHR44573">
    <property type="entry name" value="NADPH-DEPENDENT ALKENAL/ONE OXIDOREDUCTASE, CHLOROPLASTIC"/>
    <property type="match status" value="1"/>
</dbReference>
<dbReference type="SUPFAM" id="SSF50129">
    <property type="entry name" value="GroES-like"/>
    <property type="match status" value="1"/>
</dbReference>
<proteinExistence type="inferred from homology"/>
<evidence type="ECO:0000256" key="4">
    <source>
        <dbReference type="PROSITE-ProRule" id="PRU00283"/>
    </source>
</evidence>
<evidence type="ECO:0000313" key="7">
    <source>
        <dbReference type="Proteomes" id="UP000824469"/>
    </source>
</evidence>
<dbReference type="InterPro" id="IPR044626">
    <property type="entry name" value="AOR-like"/>
</dbReference>
<dbReference type="InterPro" id="IPR013149">
    <property type="entry name" value="ADH-like_C"/>
</dbReference>
<feature type="non-terminal residue" evidence="6">
    <location>
        <position position="394"/>
    </location>
</feature>
<comment type="caution">
    <text evidence="6">The sequence shown here is derived from an EMBL/GenBank/DDBJ whole genome shotgun (WGS) entry which is preliminary data.</text>
</comment>
<dbReference type="Gene3D" id="3.40.850.10">
    <property type="entry name" value="Kinesin motor domain"/>
    <property type="match status" value="1"/>
</dbReference>
<evidence type="ECO:0000313" key="6">
    <source>
        <dbReference type="EMBL" id="KAH9328445.1"/>
    </source>
</evidence>
<evidence type="ECO:0000256" key="3">
    <source>
        <dbReference type="ARBA" id="ARBA00023175"/>
    </source>
</evidence>
<dbReference type="Gene3D" id="3.90.180.10">
    <property type="entry name" value="Medium-chain alcohol dehydrogenases, catalytic domain"/>
    <property type="match status" value="1"/>
</dbReference>
<gene>
    <name evidence="6" type="ORF">KI387_000553</name>
</gene>
<dbReference type="Proteomes" id="UP000824469">
    <property type="component" value="Unassembled WGS sequence"/>
</dbReference>
<organism evidence="6 7">
    <name type="scientific">Taxus chinensis</name>
    <name type="common">Chinese yew</name>
    <name type="synonym">Taxus wallichiana var. chinensis</name>
    <dbReference type="NCBI Taxonomy" id="29808"/>
    <lineage>
        <taxon>Eukaryota</taxon>
        <taxon>Viridiplantae</taxon>
        <taxon>Streptophyta</taxon>
        <taxon>Embryophyta</taxon>
        <taxon>Tracheophyta</taxon>
        <taxon>Spermatophyta</taxon>
        <taxon>Pinopsida</taxon>
        <taxon>Pinidae</taxon>
        <taxon>Conifers II</taxon>
        <taxon>Cupressales</taxon>
        <taxon>Taxaceae</taxon>
        <taxon>Taxus</taxon>
    </lineage>
</organism>
<dbReference type="Gene3D" id="3.40.50.720">
    <property type="entry name" value="NAD(P)-binding Rossmann-like Domain"/>
    <property type="match status" value="1"/>
</dbReference>
<feature type="non-terminal residue" evidence="6">
    <location>
        <position position="1"/>
    </location>
</feature>
<keyword evidence="4" id="KW-0547">Nucleotide-binding</keyword>
<dbReference type="InterPro" id="IPR027417">
    <property type="entry name" value="P-loop_NTPase"/>
</dbReference>
<dbReference type="InterPro" id="IPR020843">
    <property type="entry name" value="ER"/>
</dbReference>
<dbReference type="EMBL" id="JAHRHJ020000001">
    <property type="protein sequence ID" value="KAH9328445.1"/>
    <property type="molecule type" value="Genomic_DNA"/>
</dbReference>
<dbReference type="GO" id="GO:0003777">
    <property type="term" value="F:microtubule motor activity"/>
    <property type="evidence" value="ECO:0007669"/>
    <property type="project" value="InterPro"/>
</dbReference>
<dbReference type="InterPro" id="IPR011032">
    <property type="entry name" value="GroES-like_sf"/>
</dbReference>
<sequence>WEEFYTELGTTGAGKTYTMLKIVGSLGVMVIAIKDLFVKLEELSFNGKHVVWISYLEVYNEALKDLLSPDKALIPREDKQKPCQLEKKAHARNLSTERGIVGVAYQQIHEGNDREGVLWENDIDPGYHPESLQGISQGRGGVVNGDEIYCVYLAIVSENKESRGLNDDSKERTLLALYTVILCNGSSNVLQFGDLPVPTAGPEEILVKVRAVALNPVDFKLRAGAFPHDKFPVVPGCDVCGVVEEVGEGVTKFKKGDEVYGNIQVVIAGRPKTSAGTLAQYTVVEQHLVAHKPNNLSGEEAASLPVALLTAQKAFDMVNFERGQSVFVVGGAGGVGRIAIQLAKHVYGASRIVSNASTGKLDFVKSLGADLVVDYTKQSYDQVPEKFDFVFDTI</sequence>
<keyword evidence="2" id="KW-0560">Oxidoreductase</keyword>